<evidence type="ECO:0000313" key="2">
    <source>
        <dbReference type="Proteomes" id="UP001430455"/>
    </source>
</evidence>
<evidence type="ECO:0008006" key="3">
    <source>
        <dbReference type="Google" id="ProtNLM"/>
    </source>
</evidence>
<dbReference type="EMBL" id="RKLT01000032">
    <property type="protein sequence ID" value="MBX0297922.1"/>
    <property type="molecule type" value="Genomic_DNA"/>
</dbReference>
<organism evidence="1 2">
    <name type="scientific">Haloarcula nitratireducens</name>
    <dbReference type="NCBI Taxonomy" id="2487749"/>
    <lineage>
        <taxon>Archaea</taxon>
        <taxon>Methanobacteriati</taxon>
        <taxon>Methanobacteriota</taxon>
        <taxon>Stenosarchaea group</taxon>
        <taxon>Halobacteria</taxon>
        <taxon>Halobacteriales</taxon>
        <taxon>Haloarculaceae</taxon>
        <taxon>Haloarcula</taxon>
    </lineage>
</organism>
<proteinExistence type="predicted"/>
<accession>A0AAW4PJJ6</accession>
<keyword evidence="2" id="KW-1185">Reference proteome</keyword>
<gene>
    <name evidence="1" type="ORF">EGH23_23950</name>
</gene>
<protein>
    <recommendedName>
        <fullName evidence="3">Transposase</fullName>
    </recommendedName>
</protein>
<dbReference type="Proteomes" id="UP001430455">
    <property type="component" value="Unassembled WGS sequence"/>
</dbReference>
<dbReference type="RefSeq" id="WP_220582503.1">
    <property type="nucleotide sequence ID" value="NZ_RKLT01000032.1"/>
</dbReference>
<comment type="caution">
    <text evidence="1">The sequence shown here is derived from an EMBL/GenBank/DDBJ whole genome shotgun (WGS) entry which is preliminary data.</text>
</comment>
<name>A0AAW4PJJ6_9EURY</name>
<evidence type="ECO:0000313" key="1">
    <source>
        <dbReference type="EMBL" id="MBX0297922.1"/>
    </source>
</evidence>
<reference evidence="1 2" key="1">
    <citation type="submission" date="2021-06" db="EMBL/GenBank/DDBJ databases">
        <title>Halomicroarcula sp. a new haloarchaeum isolated from saline soil.</title>
        <authorList>
            <person name="Duran-Viseras A."/>
            <person name="Sanchez-Porro C."/>
            <person name="Ventosa A."/>
        </authorList>
    </citation>
    <scope>NUCLEOTIDE SEQUENCE [LARGE SCALE GENOMIC DNA]</scope>
    <source>
        <strain evidence="1 2">F27</strain>
    </source>
</reference>
<dbReference type="AlphaFoldDB" id="A0AAW4PJJ6"/>
<sequence length="85" mass="9750">MIKPLLPSIRSTGYRMQFCTFECSLLLYNLWRIVDHSLKTLVSEVYDKYGRGPHEERLNPLLTLVNLPMTAVALMLLPDGVDPPF</sequence>